<accession>A0A4P9UMI3</accession>
<evidence type="ECO:0000256" key="2">
    <source>
        <dbReference type="ARBA" id="ARBA00022723"/>
    </source>
</evidence>
<dbReference type="PANTHER" id="PTHR42838">
    <property type="entry name" value="CYTOCHROME C OXIDASE SUBUNIT II"/>
    <property type="match status" value="1"/>
</dbReference>
<proteinExistence type="predicted"/>
<reference evidence="7" key="1">
    <citation type="journal article" date="2019" name="J. Bacteriol.">
        <title>A Mutagenic Screen Identifies a TonB-Dependent Receptor Required for the Lanthanide Metal Switch in the Type I Methanotroph 'Methylotuvimicrobium buryatense' 5GB1C.</title>
        <authorList>
            <person name="Groom J.D."/>
            <person name="Ford S.M."/>
            <person name="Pesesky M.W."/>
            <person name="Lidstrom M.E."/>
        </authorList>
    </citation>
    <scope>NUCLEOTIDE SEQUENCE [LARGE SCALE GENOMIC DNA]</scope>
    <source>
        <strain evidence="7">5GB1C</strain>
    </source>
</reference>
<dbReference type="InterPro" id="IPR002429">
    <property type="entry name" value="CcO_II-like_C"/>
</dbReference>
<dbReference type="PROSITE" id="PS00078">
    <property type="entry name" value="COX2"/>
    <property type="match status" value="1"/>
</dbReference>
<name>A0A4P9UMI3_METBY</name>
<organism evidence="6 7">
    <name type="scientific">Methylotuvimicrobium buryatense</name>
    <name type="common">Methylomicrobium buryatense</name>
    <dbReference type="NCBI Taxonomy" id="95641"/>
    <lineage>
        <taxon>Bacteria</taxon>
        <taxon>Pseudomonadati</taxon>
        <taxon>Pseudomonadota</taxon>
        <taxon>Gammaproteobacteria</taxon>
        <taxon>Methylococcales</taxon>
        <taxon>Methylococcaceae</taxon>
        <taxon>Methylotuvimicrobium</taxon>
    </lineage>
</organism>
<evidence type="ECO:0000259" key="5">
    <source>
        <dbReference type="PROSITE" id="PS50857"/>
    </source>
</evidence>
<dbReference type="Pfam" id="PF00116">
    <property type="entry name" value="COX2"/>
    <property type="match status" value="1"/>
</dbReference>
<dbReference type="GO" id="GO:0004129">
    <property type="term" value="F:cytochrome-c oxidase activity"/>
    <property type="evidence" value="ECO:0007669"/>
    <property type="project" value="InterPro"/>
</dbReference>
<evidence type="ECO:0000313" key="6">
    <source>
        <dbReference type="EMBL" id="QCW82377.1"/>
    </source>
</evidence>
<sequence>MHIDPLEKKWAYAAVGIAGLFVGIILIDALFHGINAPSHVETIDSASLHLSEEFDEDNLGVQVDESGNITIRMVAGRYGFYPKHITVPADTSLTFRWVSMDVLHGVHMPMTNMSTMIVPGYVAQVTTTLPKPGEYPLLCNEYCGIGHDHMWSNVSVVAKEHWAAPGKAPSKGGKDND</sequence>
<evidence type="ECO:0000256" key="4">
    <source>
        <dbReference type="SAM" id="Phobius"/>
    </source>
</evidence>
<protein>
    <submittedName>
        <fullName evidence="6">Cytochrome C oxidase subunit II</fullName>
    </submittedName>
</protein>
<dbReference type="GO" id="GO:0005507">
    <property type="term" value="F:copper ion binding"/>
    <property type="evidence" value="ECO:0007669"/>
    <property type="project" value="InterPro"/>
</dbReference>
<dbReference type="InterPro" id="IPR001505">
    <property type="entry name" value="Copper_CuA"/>
</dbReference>
<keyword evidence="3" id="KW-0186">Copper</keyword>
<comment type="subcellular location">
    <subcellularLocation>
        <location evidence="1">Cell envelope</location>
    </subcellularLocation>
</comment>
<evidence type="ECO:0000256" key="1">
    <source>
        <dbReference type="ARBA" id="ARBA00004196"/>
    </source>
</evidence>
<dbReference type="OrthoDB" id="9773456at2"/>
<keyword evidence="4" id="KW-0812">Transmembrane</keyword>
<feature type="domain" description="Cytochrome oxidase subunit II copper A binding" evidence="5">
    <location>
        <begin position="66"/>
        <end position="168"/>
    </location>
</feature>
<dbReference type="InterPro" id="IPR008972">
    <property type="entry name" value="Cupredoxin"/>
</dbReference>
<feature type="transmembrane region" description="Helical" evidence="4">
    <location>
        <begin position="12"/>
        <end position="34"/>
    </location>
</feature>
<keyword evidence="4" id="KW-0472">Membrane</keyword>
<dbReference type="AlphaFoldDB" id="A0A4P9UMI3"/>
<dbReference type="GO" id="GO:0030313">
    <property type="term" value="C:cell envelope"/>
    <property type="evidence" value="ECO:0007669"/>
    <property type="project" value="UniProtKB-SubCell"/>
</dbReference>
<evidence type="ECO:0000256" key="3">
    <source>
        <dbReference type="ARBA" id="ARBA00023008"/>
    </source>
</evidence>
<dbReference type="SUPFAM" id="SSF49503">
    <property type="entry name" value="Cupredoxins"/>
    <property type="match status" value="1"/>
</dbReference>
<gene>
    <name evidence="6" type="ORF">EQU24_09070</name>
</gene>
<dbReference type="KEGG" id="mbur:EQU24_09070"/>
<dbReference type="Gene3D" id="2.60.40.420">
    <property type="entry name" value="Cupredoxins - blue copper proteins"/>
    <property type="match status" value="1"/>
</dbReference>
<dbReference type="PROSITE" id="PS50857">
    <property type="entry name" value="COX2_CUA"/>
    <property type="match status" value="1"/>
</dbReference>
<keyword evidence="7" id="KW-1185">Reference proteome</keyword>
<dbReference type="EMBL" id="CP035467">
    <property type="protein sequence ID" value="QCW82377.1"/>
    <property type="molecule type" value="Genomic_DNA"/>
</dbReference>
<dbReference type="RefSeq" id="WP_014147779.1">
    <property type="nucleotide sequence ID" value="NZ_CP035467.1"/>
</dbReference>
<dbReference type="PANTHER" id="PTHR42838:SF2">
    <property type="entry name" value="NITROUS-OXIDE REDUCTASE"/>
    <property type="match status" value="1"/>
</dbReference>
<keyword evidence="2" id="KW-0479">Metal-binding</keyword>
<evidence type="ECO:0000313" key="7">
    <source>
        <dbReference type="Proteomes" id="UP000305881"/>
    </source>
</evidence>
<dbReference type="STRING" id="675511.GCA_000341735_01214"/>
<keyword evidence="4" id="KW-1133">Transmembrane helix</keyword>
<dbReference type="GO" id="GO:0016020">
    <property type="term" value="C:membrane"/>
    <property type="evidence" value="ECO:0007669"/>
    <property type="project" value="InterPro"/>
</dbReference>
<dbReference type="InterPro" id="IPR051403">
    <property type="entry name" value="NosZ/Cyto_c_oxidase_sub2"/>
</dbReference>
<dbReference type="Proteomes" id="UP000305881">
    <property type="component" value="Chromosome"/>
</dbReference>